<keyword evidence="6 7" id="KW-0472">Membrane</keyword>
<evidence type="ECO:0000256" key="6">
    <source>
        <dbReference type="ARBA" id="ARBA00023136"/>
    </source>
</evidence>
<evidence type="ECO:0000256" key="3">
    <source>
        <dbReference type="ARBA" id="ARBA00022475"/>
    </source>
</evidence>
<evidence type="ECO:0000259" key="8">
    <source>
        <dbReference type="PROSITE" id="PS50928"/>
    </source>
</evidence>
<evidence type="ECO:0000313" key="10">
    <source>
        <dbReference type="Proteomes" id="UP000310636"/>
    </source>
</evidence>
<keyword evidence="3" id="KW-1003">Cell membrane</keyword>
<dbReference type="InterPro" id="IPR035906">
    <property type="entry name" value="MetI-like_sf"/>
</dbReference>
<comment type="similarity">
    <text evidence="7">Belongs to the binding-protein-dependent transport system permease family.</text>
</comment>
<evidence type="ECO:0000256" key="7">
    <source>
        <dbReference type="RuleBase" id="RU363032"/>
    </source>
</evidence>
<keyword evidence="2 7" id="KW-0813">Transport</keyword>
<dbReference type="GO" id="GO:0005886">
    <property type="term" value="C:plasma membrane"/>
    <property type="evidence" value="ECO:0007669"/>
    <property type="project" value="UniProtKB-SubCell"/>
</dbReference>
<name>A0A4S4BQ88_9BACL</name>
<feature type="transmembrane region" description="Helical" evidence="7">
    <location>
        <begin position="158"/>
        <end position="178"/>
    </location>
</feature>
<dbReference type="PANTHER" id="PTHR43744">
    <property type="entry name" value="ABC TRANSPORTER PERMEASE PROTEIN MG189-RELATED-RELATED"/>
    <property type="match status" value="1"/>
</dbReference>
<feature type="domain" description="ABC transmembrane type-1" evidence="8">
    <location>
        <begin position="89"/>
        <end position="278"/>
    </location>
</feature>
<dbReference type="PROSITE" id="PS50928">
    <property type="entry name" value="ABC_TM1"/>
    <property type="match status" value="1"/>
</dbReference>
<comment type="subcellular location">
    <subcellularLocation>
        <location evidence="1 7">Cell membrane</location>
        <topology evidence="1 7">Multi-pass membrane protein</topology>
    </subcellularLocation>
</comment>
<dbReference type="PANTHER" id="PTHR43744:SF12">
    <property type="entry name" value="ABC TRANSPORTER PERMEASE PROTEIN MG189-RELATED"/>
    <property type="match status" value="1"/>
</dbReference>
<dbReference type="RefSeq" id="WP_136371037.1">
    <property type="nucleotide sequence ID" value="NZ_SSOB01000021.1"/>
</dbReference>
<dbReference type="Proteomes" id="UP000310636">
    <property type="component" value="Unassembled WGS sequence"/>
</dbReference>
<dbReference type="SUPFAM" id="SSF161098">
    <property type="entry name" value="MetI-like"/>
    <property type="match status" value="1"/>
</dbReference>
<dbReference type="InterPro" id="IPR000515">
    <property type="entry name" value="MetI-like"/>
</dbReference>
<feature type="transmembrane region" description="Helical" evidence="7">
    <location>
        <begin position="199"/>
        <end position="224"/>
    </location>
</feature>
<proteinExistence type="inferred from homology"/>
<evidence type="ECO:0000256" key="2">
    <source>
        <dbReference type="ARBA" id="ARBA00022448"/>
    </source>
</evidence>
<sequence length="293" mass="33519">MQPAAEAIPTTRIPVRKQPGLRIAVKIAVTVILAAFAVLMMIPFLWMLSTSFKINAEVFRYPIEWIPKTWHWDNYKKVWTGPNAFGIYYLNSMKITSITVIGNLLTSAMAGFAFAKLRFKGREFLFLLYLSTMMIPGQVLLLPRFILFDHMRLINTHWSLILPGMFTVFGTFLLRQFFSTLPNELLEAARVDGAGFWRMFWQIALPLTKPALVTLMIITFNWHWNEYEGPLIFLRSRELFTIPLGLTTYVEEMGTNYVMTMAASVSSFIPLLIVVVIGQRWFVEGIASSGLKG</sequence>
<dbReference type="CDD" id="cd06261">
    <property type="entry name" value="TM_PBP2"/>
    <property type="match status" value="1"/>
</dbReference>
<dbReference type="Gene3D" id="1.10.3720.10">
    <property type="entry name" value="MetI-like"/>
    <property type="match status" value="1"/>
</dbReference>
<feature type="transmembrane region" description="Helical" evidence="7">
    <location>
        <begin position="95"/>
        <end position="114"/>
    </location>
</feature>
<dbReference type="Pfam" id="PF00528">
    <property type="entry name" value="BPD_transp_1"/>
    <property type="match status" value="1"/>
</dbReference>
<feature type="transmembrane region" description="Helical" evidence="7">
    <location>
        <begin position="23"/>
        <end position="46"/>
    </location>
</feature>
<evidence type="ECO:0000256" key="1">
    <source>
        <dbReference type="ARBA" id="ARBA00004651"/>
    </source>
</evidence>
<keyword evidence="4 7" id="KW-0812">Transmembrane</keyword>
<organism evidence="9 10">
    <name type="scientific">Cohnella fermenti</name>
    <dbReference type="NCBI Taxonomy" id="2565925"/>
    <lineage>
        <taxon>Bacteria</taxon>
        <taxon>Bacillati</taxon>
        <taxon>Bacillota</taxon>
        <taxon>Bacilli</taxon>
        <taxon>Bacillales</taxon>
        <taxon>Paenibacillaceae</taxon>
        <taxon>Cohnella</taxon>
    </lineage>
</organism>
<evidence type="ECO:0000313" key="9">
    <source>
        <dbReference type="EMBL" id="THF77089.1"/>
    </source>
</evidence>
<dbReference type="GO" id="GO:0055085">
    <property type="term" value="P:transmembrane transport"/>
    <property type="evidence" value="ECO:0007669"/>
    <property type="project" value="InterPro"/>
</dbReference>
<dbReference type="EMBL" id="SSOB01000021">
    <property type="protein sequence ID" value="THF77089.1"/>
    <property type="molecule type" value="Genomic_DNA"/>
</dbReference>
<dbReference type="AlphaFoldDB" id="A0A4S4BQ88"/>
<comment type="caution">
    <text evidence="9">The sequence shown here is derived from an EMBL/GenBank/DDBJ whole genome shotgun (WGS) entry which is preliminary data.</text>
</comment>
<protein>
    <submittedName>
        <fullName evidence="9">Carbohydrate ABC transporter permease</fullName>
    </submittedName>
</protein>
<evidence type="ECO:0000256" key="5">
    <source>
        <dbReference type="ARBA" id="ARBA00022989"/>
    </source>
</evidence>
<feature type="transmembrane region" description="Helical" evidence="7">
    <location>
        <begin position="257"/>
        <end position="278"/>
    </location>
</feature>
<accession>A0A4S4BQ88</accession>
<keyword evidence="5 7" id="KW-1133">Transmembrane helix</keyword>
<gene>
    <name evidence="9" type="ORF">E6C55_17125</name>
</gene>
<reference evidence="9 10" key="1">
    <citation type="submission" date="2019-04" db="EMBL/GenBank/DDBJ databases">
        <title>Cohnella sp. nov. isolated from preserved vegetables.</title>
        <authorList>
            <person name="Lin S.-Y."/>
            <person name="Hung M.-H."/>
            <person name="Young C.-C."/>
        </authorList>
    </citation>
    <scope>NUCLEOTIDE SEQUENCE [LARGE SCALE GENOMIC DNA]</scope>
    <source>
        <strain evidence="9 10">CC-MHH1044</strain>
    </source>
</reference>
<keyword evidence="10" id="KW-1185">Reference proteome</keyword>
<feature type="transmembrane region" description="Helical" evidence="7">
    <location>
        <begin position="126"/>
        <end position="146"/>
    </location>
</feature>
<evidence type="ECO:0000256" key="4">
    <source>
        <dbReference type="ARBA" id="ARBA00022692"/>
    </source>
</evidence>
<dbReference type="OrthoDB" id="9771544at2"/>